<feature type="transmembrane region" description="Helical" evidence="10">
    <location>
        <begin position="106"/>
        <end position="124"/>
    </location>
</feature>
<keyword evidence="7" id="KW-1015">Disulfide bond</keyword>
<dbReference type="GO" id="GO:0007204">
    <property type="term" value="P:positive regulation of cytosolic calcium ion concentration"/>
    <property type="evidence" value="ECO:0007669"/>
    <property type="project" value="TreeGrafter"/>
</dbReference>
<dbReference type="GO" id="GO:0019722">
    <property type="term" value="P:calcium-mediated signaling"/>
    <property type="evidence" value="ECO:0007669"/>
    <property type="project" value="TreeGrafter"/>
</dbReference>
<reference evidence="12" key="2">
    <citation type="submission" date="2025-08" db="UniProtKB">
        <authorList>
            <consortium name="Ensembl"/>
        </authorList>
    </citation>
    <scope>IDENTIFICATION</scope>
</reference>
<dbReference type="PANTHER" id="PTHR10489">
    <property type="entry name" value="CELL ADHESION MOLECULE"/>
    <property type="match status" value="1"/>
</dbReference>
<keyword evidence="6 10" id="KW-0472">Membrane</keyword>
<reference evidence="12" key="3">
    <citation type="submission" date="2025-09" db="UniProtKB">
        <authorList>
            <consortium name="Ensembl"/>
        </authorList>
    </citation>
    <scope>IDENTIFICATION</scope>
</reference>
<dbReference type="PROSITE" id="PS50262">
    <property type="entry name" value="G_PROTEIN_RECEP_F1_2"/>
    <property type="match status" value="1"/>
</dbReference>
<dbReference type="InterPro" id="IPR000355">
    <property type="entry name" value="Chemokine_rcpt"/>
</dbReference>
<keyword evidence="13" id="KW-1185">Reference proteome</keyword>
<protein>
    <recommendedName>
        <fullName evidence="11">G-protein coupled receptors family 1 profile domain-containing protein</fullName>
    </recommendedName>
</protein>
<comment type="subcellular location">
    <subcellularLocation>
        <location evidence="1">Cell membrane</location>
        <topology evidence="1">Multi-pass membrane protein</topology>
    </subcellularLocation>
</comment>
<evidence type="ECO:0000256" key="7">
    <source>
        <dbReference type="ARBA" id="ARBA00023157"/>
    </source>
</evidence>
<dbReference type="PRINTS" id="PR00237">
    <property type="entry name" value="GPCRRHODOPSN"/>
</dbReference>
<dbReference type="Gene3D" id="1.20.1070.10">
    <property type="entry name" value="Rhodopsin 7-helix transmembrane proteins"/>
    <property type="match status" value="1"/>
</dbReference>
<evidence type="ECO:0000256" key="4">
    <source>
        <dbReference type="ARBA" id="ARBA00022989"/>
    </source>
</evidence>
<dbReference type="AlphaFoldDB" id="A0AAY5EA21"/>
<evidence type="ECO:0000256" key="10">
    <source>
        <dbReference type="SAM" id="Phobius"/>
    </source>
</evidence>
<keyword evidence="8" id="KW-0675">Receptor</keyword>
<dbReference type="GeneTree" id="ENSGT01110000267168"/>
<dbReference type="FunFam" id="1.20.1070.10:FF:000130">
    <property type="entry name" value="Chemokine (C-C motif) receptor 2"/>
    <property type="match status" value="1"/>
</dbReference>
<proteinExistence type="predicted"/>
<gene>
    <name evidence="12" type="primary">xcr1a.1</name>
</gene>
<feature type="transmembrane region" description="Helical" evidence="10">
    <location>
        <begin position="72"/>
        <end position="94"/>
    </location>
</feature>
<keyword evidence="2" id="KW-1003">Cell membrane</keyword>
<keyword evidence="9" id="KW-0807">Transducer</keyword>
<keyword evidence="4 10" id="KW-1133">Transmembrane helix</keyword>
<sequence>MNFRDNFPDEQYSSEIPPDEMCYKETVVKVGSITVPIFFSIVVLLSLLGNILVLVILGLYESLRSLTNIFILNLALSDLMFTFGLPFWACYYIWGWTLGDAACKAVNFVFSAGFYSSIVFLMLMTVQRYMAVVHPLSDWERGQGFAVIPIIAWVMSILAALPASLQNEVFSEADSQILHCMHNSTTIHLAVIYQQNVSFVGAFLVLSFCYIRILQTVFKSRASKRHRTVRLIFCIVVIFFVGWAPYNVVIFLRSLTYHQIEPFTECDVTDHLDYALYVCQLLAFSHCCLNPVLYAFIGVKFRNHLKMILQKIVRRQKYMDNNRGRITLVQSQGSMY</sequence>
<organism evidence="12 13">
    <name type="scientific">Electrophorus electricus</name>
    <name type="common">Electric eel</name>
    <name type="synonym">Gymnotus electricus</name>
    <dbReference type="NCBI Taxonomy" id="8005"/>
    <lineage>
        <taxon>Eukaryota</taxon>
        <taxon>Metazoa</taxon>
        <taxon>Chordata</taxon>
        <taxon>Craniata</taxon>
        <taxon>Vertebrata</taxon>
        <taxon>Euteleostomi</taxon>
        <taxon>Actinopterygii</taxon>
        <taxon>Neopterygii</taxon>
        <taxon>Teleostei</taxon>
        <taxon>Ostariophysi</taxon>
        <taxon>Gymnotiformes</taxon>
        <taxon>Gymnotoidei</taxon>
        <taxon>Gymnotidae</taxon>
        <taxon>Electrophorus</taxon>
    </lineage>
</organism>
<dbReference type="Proteomes" id="UP000314983">
    <property type="component" value="Chromosome 22"/>
</dbReference>
<evidence type="ECO:0000256" key="8">
    <source>
        <dbReference type="ARBA" id="ARBA00023170"/>
    </source>
</evidence>
<dbReference type="Ensembl" id="ENSEEET00000057579.1">
    <property type="protein sequence ID" value="ENSEEEP00000053750.1"/>
    <property type="gene ID" value="ENSEEEG00000025318.1"/>
</dbReference>
<dbReference type="GO" id="GO:0006955">
    <property type="term" value="P:immune response"/>
    <property type="evidence" value="ECO:0007669"/>
    <property type="project" value="TreeGrafter"/>
</dbReference>
<feature type="transmembrane region" description="Helical" evidence="10">
    <location>
        <begin position="274"/>
        <end position="297"/>
    </location>
</feature>
<dbReference type="InterPro" id="IPR050119">
    <property type="entry name" value="CCR1-9-like"/>
</dbReference>
<dbReference type="PANTHER" id="PTHR10489:SF730">
    <property type="entry name" value="CHEMOKINE XC RECEPTOR 1"/>
    <property type="match status" value="1"/>
</dbReference>
<dbReference type="SUPFAM" id="SSF81321">
    <property type="entry name" value="Family A G protein-coupled receptor-like"/>
    <property type="match status" value="1"/>
</dbReference>
<feature type="transmembrane region" description="Helical" evidence="10">
    <location>
        <begin position="231"/>
        <end position="254"/>
    </location>
</feature>
<accession>A0AAY5EA21</accession>
<feature type="transmembrane region" description="Helical" evidence="10">
    <location>
        <begin position="37"/>
        <end position="60"/>
    </location>
</feature>
<evidence type="ECO:0000259" key="11">
    <source>
        <dbReference type="PROSITE" id="PS50262"/>
    </source>
</evidence>
<name>A0AAY5EA21_ELEEL</name>
<keyword evidence="5" id="KW-0297">G-protein coupled receptor</keyword>
<evidence type="ECO:0000256" key="3">
    <source>
        <dbReference type="ARBA" id="ARBA00022692"/>
    </source>
</evidence>
<evidence type="ECO:0000256" key="2">
    <source>
        <dbReference type="ARBA" id="ARBA00022475"/>
    </source>
</evidence>
<feature type="transmembrane region" description="Helical" evidence="10">
    <location>
        <begin position="191"/>
        <end position="211"/>
    </location>
</feature>
<evidence type="ECO:0000256" key="6">
    <source>
        <dbReference type="ARBA" id="ARBA00023136"/>
    </source>
</evidence>
<evidence type="ECO:0000256" key="1">
    <source>
        <dbReference type="ARBA" id="ARBA00004651"/>
    </source>
</evidence>
<dbReference type="GO" id="GO:0019957">
    <property type="term" value="F:C-C chemokine binding"/>
    <property type="evidence" value="ECO:0007669"/>
    <property type="project" value="TreeGrafter"/>
</dbReference>
<evidence type="ECO:0000256" key="9">
    <source>
        <dbReference type="ARBA" id="ARBA00023224"/>
    </source>
</evidence>
<feature type="domain" description="G-protein coupled receptors family 1 profile" evidence="11">
    <location>
        <begin position="49"/>
        <end position="294"/>
    </location>
</feature>
<dbReference type="GO" id="GO:0016493">
    <property type="term" value="F:C-C chemokine receptor activity"/>
    <property type="evidence" value="ECO:0007669"/>
    <property type="project" value="TreeGrafter"/>
</dbReference>
<dbReference type="PRINTS" id="PR00657">
    <property type="entry name" value="CCCHEMOKINER"/>
</dbReference>
<evidence type="ECO:0000313" key="12">
    <source>
        <dbReference type="Ensembl" id="ENSEEEP00000053750.1"/>
    </source>
</evidence>
<keyword evidence="3 10" id="KW-0812">Transmembrane</keyword>
<dbReference type="InterPro" id="IPR000276">
    <property type="entry name" value="GPCR_Rhodpsn"/>
</dbReference>
<dbReference type="GO" id="GO:0009897">
    <property type="term" value="C:external side of plasma membrane"/>
    <property type="evidence" value="ECO:0007669"/>
    <property type="project" value="TreeGrafter"/>
</dbReference>
<feature type="transmembrane region" description="Helical" evidence="10">
    <location>
        <begin position="145"/>
        <end position="165"/>
    </location>
</feature>
<reference evidence="12 13" key="1">
    <citation type="submission" date="2020-05" db="EMBL/GenBank/DDBJ databases">
        <title>Electrophorus electricus (electric eel) genome, fEleEle1, primary haplotype.</title>
        <authorList>
            <person name="Myers G."/>
            <person name="Meyer A."/>
            <person name="Fedrigo O."/>
            <person name="Formenti G."/>
            <person name="Rhie A."/>
            <person name="Tracey A."/>
            <person name="Sims Y."/>
            <person name="Jarvis E.D."/>
        </authorList>
    </citation>
    <scope>NUCLEOTIDE SEQUENCE [LARGE SCALE GENOMIC DNA]</scope>
</reference>
<evidence type="ECO:0000313" key="13">
    <source>
        <dbReference type="Proteomes" id="UP000314983"/>
    </source>
</evidence>
<evidence type="ECO:0000256" key="5">
    <source>
        <dbReference type="ARBA" id="ARBA00023040"/>
    </source>
</evidence>
<dbReference type="InterPro" id="IPR017452">
    <property type="entry name" value="GPCR_Rhodpsn_7TM"/>
</dbReference>
<dbReference type="Pfam" id="PF00001">
    <property type="entry name" value="7tm_1"/>
    <property type="match status" value="1"/>
</dbReference>
<dbReference type="GO" id="GO:0060326">
    <property type="term" value="P:cell chemotaxis"/>
    <property type="evidence" value="ECO:0007669"/>
    <property type="project" value="TreeGrafter"/>
</dbReference>